<gene>
    <name evidence="3" type="ORF">C1J01_46240</name>
</gene>
<dbReference type="Proteomes" id="UP000249304">
    <property type="component" value="Unassembled WGS sequence"/>
</dbReference>
<feature type="domain" description="SnoaL-like" evidence="2">
    <location>
        <begin position="38"/>
        <end position="124"/>
    </location>
</feature>
<sequence length="178" mass="18812">MASELCGSSPSFTPRVPSTCSTTSSAPDSPPSTGVTRTDDLADLYAEDGLHEFPFGGLPPYAGREQIRAGYHAMWDSIGMEAQEVRRLALHRTQDPEVVVVEQDTHVTAGGQPITVPGLLVLRIGTVRSSTPGTTWTPAPSPACAPPPAEPVPGTRKEAAHTRHQGVSASFRRASCVK</sequence>
<comment type="caution">
    <text evidence="3">The sequence shown here is derived from an EMBL/GenBank/DDBJ whole genome shotgun (WGS) entry which is preliminary data.</text>
</comment>
<dbReference type="AlphaFoldDB" id="A0A2W2CXQ9"/>
<feature type="compositionally biased region" description="Polar residues" evidence="1">
    <location>
        <begin position="1"/>
        <end position="12"/>
    </location>
</feature>
<dbReference type="Gene3D" id="3.10.450.50">
    <property type="match status" value="1"/>
</dbReference>
<keyword evidence="4" id="KW-1185">Reference proteome</keyword>
<dbReference type="EMBL" id="POUD01000440">
    <property type="protein sequence ID" value="PZG03253.1"/>
    <property type="molecule type" value="Genomic_DNA"/>
</dbReference>
<feature type="region of interest" description="Disordered" evidence="1">
    <location>
        <begin position="1"/>
        <end position="37"/>
    </location>
</feature>
<protein>
    <recommendedName>
        <fullName evidence="2">SnoaL-like domain-containing protein</fullName>
    </recommendedName>
</protein>
<evidence type="ECO:0000313" key="4">
    <source>
        <dbReference type="Proteomes" id="UP000249304"/>
    </source>
</evidence>
<dbReference type="InterPro" id="IPR032710">
    <property type="entry name" value="NTF2-like_dom_sf"/>
</dbReference>
<dbReference type="InterPro" id="IPR037401">
    <property type="entry name" value="SnoaL-like"/>
</dbReference>
<accession>A0A2W2CXQ9</accession>
<feature type="compositionally biased region" description="Pro residues" evidence="1">
    <location>
        <begin position="139"/>
        <end position="151"/>
    </location>
</feature>
<dbReference type="SUPFAM" id="SSF54427">
    <property type="entry name" value="NTF2-like"/>
    <property type="match status" value="1"/>
</dbReference>
<evidence type="ECO:0000259" key="2">
    <source>
        <dbReference type="Pfam" id="PF12680"/>
    </source>
</evidence>
<proteinExistence type="predicted"/>
<feature type="region of interest" description="Disordered" evidence="1">
    <location>
        <begin position="131"/>
        <end position="178"/>
    </location>
</feature>
<organism evidence="3 4">
    <name type="scientific">Nonomuraea aridisoli</name>
    <dbReference type="NCBI Taxonomy" id="2070368"/>
    <lineage>
        <taxon>Bacteria</taxon>
        <taxon>Bacillati</taxon>
        <taxon>Actinomycetota</taxon>
        <taxon>Actinomycetes</taxon>
        <taxon>Streptosporangiales</taxon>
        <taxon>Streptosporangiaceae</taxon>
        <taxon>Nonomuraea</taxon>
    </lineage>
</organism>
<evidence type="ECO:0000256" key="1">
    <source>
        <dbReference type="SAM" id="MobiDB-lite"/>
    </source>
</evidence>
<reference evidence="3 4" key="1">
    <citation type="submission" date="2018-01" db="EMBL/GenBank/DDBJ databases">
        <title>Draft genome sequence of Nonomuraea sp. KC333.</title>
        <authorList>
            <person name="Sahin N."/>
            <person name="Saygin H."/>
            <person name="Ay H."/>
        </authorList>
    </citation>
    <scope>NUCLEOTIDE SEQUENCE [LARGE SCALE GENOMIC DNA]</scope>
    <source>
        <strain evidence="3 4">KC333</strain>
    </source>
</reference>
<name>A0A2W2CXQ9_9ACTN</name>
<feature type="compositionally biased region" description="Low complexity" evidence="1">
    <location>
        <begin position="17"/>
        <end position="33"/>
    </location>
</feature>
<dbReference type="Pfam" id="PF12680">
    <property type="entry name" value="SnoaL_2"/>
    <property type="match status" value="1"/>
</dbReference>
<evidence type="ECO:0000313" key="3">
    <source>
        <dbReference type="EMBL" id="PZG03253.1"/>
    </source>
</evidence>
<dbReference type="OrthoDB" id="3681559at2"/>